<protein>
    <submittedName>
        <fullName evidence="1">Uncharacterized protein</fullName>
    </submittedName>
</protein>
<sequence length="57" mass="6714">MNYNNSNGNDDEITINLLLIWQIIIKEELPGMIKVSCLKNCRQIRVFNHSKKKILKQ</sequence>
<proteinExistence type="predicted"/>
<name>A0A0E9PZC3_ANGAN</name>
<accession>A0A0E9PZC3</accession>
<dbReference type="EMBL" id="GBXM01098940">
    <property type="protein sequence ID" value="JAH09637.1"/>
    <property type="molecule type" value="Transcribed_RNA"/>
</dbReference>
<reference evidence="1" key="2">
    <citation type="journal article" date="2015" name="Fish Shellfish Immunol.">
        <title>Early steps in the European eel (Anguilla anguilla)-Vibrio vulnificus interaction in the gills: Role of the RtxA13 toxin.</title>
        <authorList>
            <person name="Callol A."/>
            <person name="Pajuelo D."/>
            <person name="Ebbesson L."/>
            <person name="Teles M."/>
            <person name="MacKenzie S."/>
            <person name="Amaro C."/>
        </authorList>
    </citation>
    <scope>NUCLEOTIDE SEQUENCE</scope>
</reference>
<reference evidence="1" key="1">
    <citation type="submission" date="2014-11" db="EMBL/GenBank/DDBJ databases">
        <authorList>
            <person name="Amaro Gonzalez C."/>
        </authorList>
    </citation>
    <scope>NUCLEOTIDE SEQUENCE</scope>
</reference>
<evidence type="ECO:0000313" key="1">
    <source>
        <dbReference type="EMBL" id="JAH09637.1"/>
    </source>
</evidence>
<dbReference type="AlphaFoldDB" id="A0A0E9PZC3"/>
<organism evidence="1">
    <name type="scientific">Anguilla anguilla</name>
    <name type="common">European freshwater eel</name>
    <name type="synonym">Muraena anguilla</name>
    <dbReference type="NCBI Taxonomy" id="7936"/>
    <lineage>
        <taxon>Eukaryota</taxon>
        <taxon>Metazoa</taxon>
        <taxon>Chordata</taxon>
        <taxon>Craniata</taxon>
        <taxon>Vertebrata</taxon>
        <taxon>Euteleostomi</taxon>
        <taxon>Actinopterygii</taxon>
        <taxon>Neopterygii</taxon>
        <taxon>Teleostei</taxon>
        <taxon>Anguilliformes</taxon>
        <taxon>Anguillidae</taxon>
        <taxon>Anguilla</taxon>
    </lineage>
</organism>